<feature type="compositionally biased region" description="Polar residues" evidence="2">
    <location>
        <begin position="428"/>
        <end position="438"/>
    </location>
</feature>
<feature type="compositionally biased region" description="Polar residues" evidence="2">
    <location>
        <begin position="941"/>
        <end position="952"/>
    </location>
</feature>
<feature type="compositionally biased region" description="Pro residues" evidence="2">
    <location>
        <begin position="888"/>
        <end position="898"/>
    </location>
</feature>
<comment type="caution">
    <text evidence="3">The sequence shown here is derived from an EMBL/GenBank/DDBJ whole genome shotgun (WGS) entry which is preliminary data.</text>
</comment>
<feature type="compositionally biased region" description="Low complexity" evidence="2">
    <location>
        <begin position="76"/>
        <end position="92"/>
    </location>
</feature>
<dbReference type="SUPFAM" id="SSF50729">
    <property type="entry name" value="PH domain-like"/>
    <property type="match status" value="1"/>
</dbReference>
<accession>A0AAD4BYQ6</accession>
<keyword evidence="1" id="KW-0945">Host-virus interaction</keyword>
<dbReference type="EMBL" id="WHUW01000008">
    <property type="protein sequence ID" value="KAF8442979.1"/>
    <property type="molecule type" value="Genomic_DNA"/>
</dbReference>
<feature type="compositionally biased region" description="Low complexity" evidence="2">
    <location>
        <begin position="537"/>
        <end position="552"/>
    </location>
</feature>
<feature type="compositionally biased region" description="Low complexity" evidence="2">
    <location>
        <begin position="485"/>
        <end position="496"/>
    </location>
</feature>
<sequence>MPLSINLSQQSWSPRRPSVSSPSHSTNSSNATYIAGHPPSLKSKGKDRYLPHMDSDPFGFGHRLGHNNDHLDSKSSDSSPSATAYASSSHSAPLHPNIQQHSASLPSRHRMSILSVASDALGFRKKIGFVSRKKPNAPSLSHNSNNVMPEVIDIKNATVASTIGGTTAHKDYECEERERLRDVAAQSIGLDPELLHSSNLDNRSFLDSPQSPAPSAPMPPFPATLVALLPFTELSATLPKFTPPSSLLVYALAKQWKLRTIVLTSHSPSQKTHVHLFKGASKDEKEVERLEVTEDSVIYVAEEQVGGRGNVIKLAGKDVSLRQSGTTGEGSLRTMWFLQIKDPAESHRWIAAIKNAVLRQRAVRAGVDVTAQLEGGNEPKGDMDVMLSMHLQRIVSTHPINSSTAISPPSQLIPTSSSRPPSLRSLRINTSSSPTTATKGIFSGARPRSPSVEGSPTLTHPPGHTEDSFSAAGTSLLTMLRTKSSADSGSSPSHSLPLPPSHVPAQGSPAPSLRSTNAPIVITASDLKISKERDAPEASTSIPEASSSSTTPGANTPPAPSFPLQGALTFSLQPPPRKTKHTVTITPATLIHEPQGMYKQVSGNRSVAGNFGIPSRNTGDDTSRETPPVSPNVSNFSGAQSVSLSTNSGCEASSPVEAHVVNSSSPGGGSVPTDKLSQSTAITKRWSRQGVLPKQLTPPTGPPPSIPPSPENNHRISVESSVSISFTHVIDRSSSSSSSNLHRHPRTPIRPISGSSLSPTFWKRGSGSSTLSGSSINTSDSQGRSHMRSPFGGVYFPSSFGSIVSNGGSSRPMSLSVNGSSPVVHIGTAKRRSMPPPRPAPNFAPPPAPTVQESMFGFAPLTTPAPGPQKSFRSSVAQRALRLSLTSPKPPPSSALPPRPDEGTFVQGHRRSSSSGRSDIHPIPSPSLRPVSSLSRDAKSAQHSSSPKSLSIRQRLRILSTPPAQSSSSSIPSIQVSTLDLNDDNDDDPPTPCFATPRSFGLGEHIMTIQTDPSFLQLSSPITPTTPKPPPRSPFGPISPPLEADCDFVALSPPPPRKACKSHGARPEIFDIEQSAFEEREESKLVALSQRGSVVSLGFVTT</sequence>
<feature type="compositionally biased region" description="Pro residues" evidence="2">
    <location>
        <begin position="834"/>
        <end position="849"/>
    </location>
</feature>
<protein>
    <recommendedName>
        <fullName evidence="5">PH domain-containing protein</fullName>
    </recommendedName>
</protein>
<feature type="compositionally biased region" description="Basic and acidic residues" evidence="2">
    <location>
        <begin position="44"/>
        <end position="55"/>
    </location>
</feature>
<evidence type="ECO:0000313" key="3">
    <source>
        <dbReference type="EMBL" id="KAF8442979.1"/>
    </source>
</evidence>
<dbReference type="AlphaFoldDB" id="A0AAD4BYQ6"/>
<feature type="compositionally biased region" description="Low complexity" evidence="2">
    <location>
        <begin position="765"/>
        <end position="781"/>
    </location>
</feature>
<feature type="compositionally biased region" description="Low complexity" evidence="2">
    <location>
        <begin position="416"/>
        <end position="427"/>
    </location>
</feature>
<evidence type="ECO:0000256" key="1">
    <source>
        <dbReference type="ARBA" id="ARBA00022581"/>
    </source>
</evidence>
<feature type="compositionally biased region" description="Low complexity" evidence="2">
    <location>
        <begin position="926"/>
        <end position="935"/>
    </location>
</feature>
<gene>
    <name evidence="3" type="ORF">L210DRAFT_3534565</name>
</gene>
<dbReference type="PANTHER" id="PTHR13037:SF24">
    <property type="entry name" value="POLYCOMB PROTEIN PCL-RELATED"/>
    <property type="match status" value="1"/>
</dbReference>
<feature type="region of interest" description="Disordered" evidence="2">
    <location>
        <begin position="400"/>
        <end position="580"/>
    </location>
</feature>
<feature type="compositionally biased region" description="Polar residues" evidence="2">
    <location>
        <begin position="400"/>
        <end position="415"/>
    </location>
</feature>
<keyword evidence="4" id="KW-1185">Reference proteome</keyword>
<name>A0AAD4BYQ6_BOLED</name>
<reference evidence="3" key="1">
    <citation type="submission" date="2019-10" db="EMBL/GenBank/DDBJ databases">
        <authorList>
            <consortium name="DOE Joint Genome Institute"/>
            <person name="Kuo A."/>
            <person name="Miyauchi S."/>
            <person name="Kiss E."/>
            <person name="Drula E."/>
            <person name="Kohler A."/>
            <person name="Sanchez-Garcia M."/>
            <person name="Andreopoulos B."/>
            <person name="Barry K.W."/>
            <person name="Bonito G."/>
            <person name="Buee M."/>
            <person name="Carver A."/>
            <person name="Chen C."/>
            <person name="Cichocki N."/>
            <person name="Clum A."/>
            <person name="Culley D."/>
            <person name="Crous P.W."/>
            <person name="Fauchery L."/>
            <person name="Girlanda M."/>
            <person name="Hayes R."/>
            <person name="Keri Z."/>
            <person name="LaButti K."/>
            <person name="Lipzen A."/>
            <person name="Lombard V."/>
            <person name="Magnuson J."/>
            <person name="Maillard F."/>
            <person name="Morin E."/>
            <person name="Murat C."/>
            <person name="Nolan M."/>
            <person name="Ohm R."/>
            <person name="Pangilinan J."/>
            <person name="Pereira M."/>
            <person name="Perotto S."/>
            <person name="Peter M."/>
            <person name="Riley R."/>
            <person name="Sitrit Y."/>
            <person name="Stielow B."/>
            <person name="Szollosi G."/>
            <person name="Zifcakova L."/>
            <person name="Stursova M."/>
            <person name="Spatafora J.W."/>
            <person name="Tedersoo L."/>
            <person name="Vaario L.-M."/>
            <person name="Yamada A."/>
            <person name="Yan M."/>
            <person name="Wang P."/>
            <person name="Xu J."/>
            <person name="Bruns T."/>
            <person name="Baldrian P."/>
            <person name="Vilgalys R."/>
            <person name="Henrissat B."/>
            <person name="Grigoriev I.V."/>
            <person name="Hibbett D."/>
            <person name="Nagy L.G."/>
            <person name="Martin F.M."/>
        </authorList>
    </citation>
    <scope>NUCLEOTIDE SEQUENCE</scope>
    <source>
        <strain evidence="3">BED1</strain>
    </source>
</reference>
<reference evidence="3" key="2">
    <citation type="journal article" date="2020" name="Nat. Commun.">
        <title>Large-scale genome sequencing of mycorrhizal fungi provides insights into the early evolution of symbiotic traits.</title>
        <authorList>
            <person name="Miyauchi S."/>
            <person name="Kiss E."/>
            <person name="Kuo A."/>
            <person name="Drula E."/>
            <person name="Kohler A."/>
            <person name="Sanchez-Garcia M."/>
            <person name="Morin E."/>
            <person name="Andreopoulos B."/>
            <person name="Barry K.W."/>
            <person name="Bonito G."/>
            <person name="Buee M."/>
            <person name="Carver A."/>
            <person name="Chen C."/>
            <person name="Cichocki N."/>
            <person name="Clum A."/>
            <person name="Culley D."/>
            <person name="Crous P.W."/>
            <person name="Fauchery L."/>
            <person name="Girlanda M."/>
            <person name="Hayes R.D."/>
            <person name="Keri Z."/>
            <person name="LaButti K."/>
            <person name="Lipzen A."/>
            <person name="Lombard V."/>
            <person name="Magnuson J."/>
            <person name="Maillard F."/>
            <person name="Murat C."/>
            <person name="Nolan M."/>
            <person name="Ohm R.A."/>
            <person name="Pangilinan J."/>
            <person name="Pereira M.F."/>
            <person name="Perotto S."/>
            <person name="Peter M."/>
            <person name="Pfister S."/>
            <person name="Riley R."/>
            <person name="Sitrit Y."/>
            <person name="Stielow J.B."/>
            <person name="Szollosi G."/>
            <person name="Zifcakova L."/>
            <person name="Stursova M."/>
            <person name="Spatafora J.W."/>
            <person name="Tedersoo L."/>
            <person name="Vaario L.M."/>
            <person name="Yamada A."/>
            <person name="Yan M."/>
            <person name="Wang P."/>
            <person name="Xu J."/>
            <person name="Bruns T."/>
            <person name="Baldrian P."/>
            <person name="Vilgalys R."/>
            <person name="Dunand C."/>
            <person name="Henrissat B."/>
            <person name="Grigoriev I.V."/>
            <person name="Hibbett D."/>
            <person name="Nagy L.G."/>
            <person name="Martin F.M."/>
        </authorList>
    </citation>
    <scope>NUCLEOTIDE SEQUENCE</scope>
    <source>
        <strain evidence="3">BED1</strain>
    </source>
</reference>
<organism evidence="3 4">
    <name type="scientific">Boletus edulis BED1</name>
    <dbReference type="NCBI Taxonomy" id="1328754"/>
    <lineage>
        <taxon>Eukaryota</taxon>
        <taxon>Fungi</taxon>
        <taxon>Dikarya</taxon>
        <taxon>Basidiomycota</taxon>
        <taxon>Agaricomycotina</taxon>
        <taxon>Agaricomycetes</taxon>
        <taxon>Agaricomycetidae</taxon>
        <taxon>Boletales</taxon>
        <taxon>Boletineae</taxon>
        <taxon>Boletaceae</taxon>
        <taxon>Boletoideae</taxon>
        <taxon>Boletus</taxon>
    </lineage>
</organism>
<feature type="region of interest" description="Disordered" evidence="2">
    <location>
        <begin position="1"/>
        <end position="106"/>
    </location>
</feature>
<feature type="region of interest" description="Disordered" evidence="2">
    <location>
        <begin position="604"/>
        <end position="715"/>
    </location>
</feature>
<dbReference type="Proteomes" id="UP001194468">
    <property type="component" value="Unassembled WGS sequence"/>
</dbReference>
<feature type="region of interest" description="Disordered" evidence="2">
    <location>
        <begin position="733"/>
        <end position="786"/>
    </location>
</feature>
<proteinExistence type="predicted"/>
<evidence type="ECO:0008006" key="5">
    <source>
        <dbReference type="Google" id="ProtNLM"/>
    </source>
</evidence>
<feature type="compositionally biased region" description="Basic and acidic residues" evidence="2">
    <location>
        <begin position="66"/>
        <end position="75"/>
    </location>
</feature>
<feature type="compositionally biased region" description="Low complexity" evidence="2">
    <location>
        <begin position="8"/>
        <end position="30"/>
    </location>
</feature>
<evidence type="ECO:0000313" key="4">
    <source>
        <dbReference type="Proteomes" id="UP001194468"/>
    </source>
</evidence>
<feature type="region of interest" description="Disordered" evidence="2">
    <location>
        <begin position="829"/>
        <end position="953"/>
    </location>
</feature>
<evidence type="ECO:0000256" key="2">
    <source>
        <dbReference type="SAM" id="MobiDB-lite"/>
    </source>
</evidence>
<feature type="compositionally biased region" description="Polar residues" evidence="2">
    <location>
        <begin position="471"/>
        <end position="483"/>
    </location>
</feature>
<feature type="compositionally biased region" description="Pro residues" evidence="2">
    <location>
        <begin position="699"/>
        <end position="710"/>
    </location>
</feature>
<dbReference type="PANTHER" id="PTHR13037">
    <property type="entry name" value="FORMIN"/>
    <property type="match status" value="1"/>
</dbReference>
<feature type="compositionally biased region" description="Polar residues" evidence="2">
    <location>
        <begin position="631"/>
        <end position="651"/>
    </location>
</feature>